<keyword evidence="1" id="KW-0812">Transmembrane</keyword>
<keyword evidence="1" id="KW-1133">Transmembrane helix</keyword>
<dbReference type="PROSITE" id="PS50848">
    <property type="entry name" value="START"/>
    <property type="match status" value="1"/>
</dbReference>
<dbReference type="InterPro" id="IPR023393">
    <property type="entry name" value="START-like_dom_sf"/>
</dbReference>
<name>A0ABV2BXW8_9GAMM</name>
<sequence length="249" mass="28451">MENNPAKAGAKNKVMKIIGYILLLLVIGVIAALQIWKFSGSNTWELEIEKNGVKIYTIKTPGQDLKKVKGTVTVKATLNQIVDFLQDQDVCDDFSCLQAEIIERINSQFYYNSFRYPAPLFFKDREFVTQSHFVQDPKTLELFYYHTAAPGVIPPDDCCVRLSRFYVLWRFKPVGDGKVEIQFMRDFDFGGFVPNFLLNPNMGASAYSLLNRLQGLLDRERYKDARYDFVVEPGTKSNVKQIAVNATTD</sequence>
<organism evidence="3 4">
    <name type="scientific">Aliikangiella maris</name>
    <dbReference type="NCBI Taxonomy" id="3162458"/>
    <lineage>
        <taxon>Bacteria</taxon>
        <taxon>Pseudomonadati</taxon>
        <taxon>Pseudomonadota</taxon>
        <taxon>Gammaproteobacteria</taxon>
        <taxon>Oceanospirillales</taxon>
        <taxon>Pleioneaceae</taxon>
        <taxon>Aliikangiella</taxon>
    </lineage>
</organism>
<comment type="caution">
    <text evidence="3">The sequence shown here is derived from an EMBL/GenBank/DDBJ whole genome shotgun (WGS) entry which is preliminary data.</text>
</comment>
<feature type="transmembrane region" description="Helical" evidence="1">
    <location>
        <begin position="17"/>
        <end position="36"/>
    </location>
</feature>
<feature type="domain" description="START" evidence="2">
    <location>
        <begin position="44"/>
        <end position="222"/>
    </location>
</feature>
<dbReference type="InterPro" id="IPR002913">
    <property type="entry name" value="START_lipid-bd_dom"/>
</dbReference>
<dbReference type="InterPro" id="IPR051213">
    <property type="entry name" value="START_lipid_transfer"/>
</dbReference>
<gene>
    <name evidence="3" type="ORF">ABVT43_16700</name>
</gene>
<evidence type="ECO:0000313" key="4">
    <source>
        <dbReference type="Proteomes" id="UP001548189"/>
    </source>
</evidence>
<proteinExistence type="predicted"/>
<evidence type="ECO:0000313" key="3">
    <source>
        <dbReference type="EMBL" id="MET1256784.1"/>
    </source>
</evidence>
<accession>A0ABV2BXW8</accession>
<keyword evidence="1" id="KW-0472">Membrane</keyword>
<evidence type="ECO:0000259" key="2">
    <source>
        <dbReference type="PROSITE" id="PS50848"/>
    </source>
</evidence>
<dbReference type="Gene3D" id="3.30.530.20">
    <property type="match status" value="1"/>
</dbReference>
<dbReference type="Proteomes" id="UP001548189">
    <property type="component" value="Unassembled WGS sequence"/>
</dbReference>
<reference evidence="3 4" key="1">
    <citation type="submission" date="2024-06" db="EMBL/GenBank/DDBJ databases">
        <authorList>
            <person name="Li F."/>
        </authorList>
    </citation>
    <scope>NUCLEOTIDE SEQUENCE [LARGE SCALE GENOMIC DNA]</scope>
    <source>
        <strain evidence="3 4">GXAS 311</strain>
    </source>
</reference>
<dbReference type="RefSeq" id="WP_353897367.1">
    <property type="nucleotide sequence ID" value="NZ_JBEVCJ010000027.1"/>
</dbReference>
<evidence type="ECO:0000256" key="1">
    <source>
        <dbReference type="SAM" id="Phobius"/>
    </source>
</evidence>
<dbReference type="PANTHER" id="PTHR19308">
    <property type="entry name" value="PHOSPHATIDYLCHOLINE TRANSFER PROTEIN"/>
    <property type="match status" value="1"/>
</dbReference>
<dbReference type="EMBL" id="JBEVCJ010000027">
    <property type="protein sequence ID" value="MET1256784.1"/>
    <property type="molecule type" value="Genomic_DNA"/>
</dbReference>
<keyword evidence="4" id="KW-1185">Reference proteome</keyword>
<protein>
    <recommendedName>
        <fullName evidence="2">START domain-containing protein</fullName>
    </recommendedName>
</protein>
<dbReference type="PANTHER" id="PTHR19308:SF14">
    <property type="entry name" value="START DOMAIN-CONTAINING PROTEIN"/>
    <property type="match status" value="1"/>
</dbReference>
<dbReference type="SUPFAM" id="SSF55961">
    <property type="entry name" value="Bet v1-like"/>
    <property type="match status" value="1"/>
</dbReference>